<keyword evidence="4" id="KW-1185">Reference proteome</keyword>
<evidence type="ECO:0000259" key="2">
    <source>
        <dbReference type="PROSITE" id="PS00028"/>
    </source>
</evidence>
<accession>A0AAE8MLL9</accession>
<sequence length="834" mass="95092">MPQTSSHTIQKPSRRGRAKISQIDRSTIQRIRNKRLNTSLDDNSHVSKKVKRLRERVWDEWEEYTKVSEIDGEQVWRQLCENVSSATQEFCSFLEYYIATSTKLVPSLGPDEYEEERTVNSAATIQDVWSALVAVANDKVLRELRLQFPGEQRAYILRYTTRGGQDAGPAGRVGRLIPELAINYGLSRSQLFEKSEMTLQDILMILRTVWERASYIPCQPCKRLAFTGILVMGGIGGWRFESLKQLTYRHVKVAWLKDLENPQKARCVATIRIHHAKWKRDKIERDQTSSFTFSITLVPFKPVCLLSHIVAMAFFKRAFSTDFATPEKILYPEPDFAVNYVPLAWKEEMLDEHVFPLDYSSYWALWNRVLLVGGLRSKPKPYSVRVGAGNRLDGALTTAIRSYVFGNTDAVFRKSYIPVDIAHDLMGIAYGSVAGQNQKTISYLHEAFAKRDESAPVYISEEEFKTFEARSDITAWRRQRVAMSDLSSKKAKNLLSKIQYTKNVLESKLLEKKRKDYFEKADMLRSTGQSISHLHQVPLSDPRPRQNQSSSKMAEQLAPYFVRDEGSRDIASRIVGYLRQCSTVDPSSELDLDTIATVTKAIPDRSTCFLCFKEYTTRAGLTAHVQRLHLNDFTKSFHCLECKHKGQDVLVPAGLPAWSSHTELCHGSKHSPRPGTESGKLAYCLLCKGNQTLGGFNLHLRKAHRRDFIKSFPCPECRNAGCESMIEDKNHWILHVKYEHGGSYIPGAVLLQAPSQPVRAHSHNGEEVEDNSLPEDSKKRKSEEEGATIKKRLRTGDSTNLFEVYPDLEVKLHDEDMEGLGRDPRFYDCLEDSD</sequence>
<evidence type="ECO:0000313" key="3">
    <source>
        <dbReference type="EMBL" id="SPJ87941.1"/>
    </source>
</evidence>
<protein>
    <recommendedName>
        <fullName evidence="2">C2H2-type domain-containing protein</fullName>
    </recommendedName>
</protein>
<feature type="domain" description="C2H2-type" evidence="2">
    <location>
        <begin position="608"/>
        <end position="629"/>
    </location>
</feature>
<name>A0AAE8MLL9_9HYPO</name>
<feature type="region of interest" description="Disordered" evidence="1">
    <location>
        <begin position="1"/>
        <end position="20"/>
    </location>
</feature>
<proteinExistence type="predicted"/>
<feature type="region of interest" description="Disordered" evidence="1">
    <location>
        <begin position="756"/>
        <end position="792"/>
    </location>
</feature>
<reference evidence="3" key="1">
    <citation type="submission" date="2018-03" db="EMBL/GenBank/DDBJ databases">
        <authorList>
            <person name="Guldener U."/>
        </authorList>
    </citation>
    <scope>NUCLEOTIDE SEQUENCE</scope>
</reference>
<gene>
    <name evidence="3" type="ORF">FTOL_12410</name>
</gene>
<feature type="compositionally biased region" description="Basic and acidic residues" evidence="1">
    <location>
        <begin position="775"/>
        <end position="788"/>
    </location>
</feature>
<dbReference type="AlphaFoldDB" id="A0AAE8MLL9"/>
<dbReference type="Pfam" id="PF11917">
    <property type="entry name" value="DUF3435"/>
    <property type="match status" value="1"/>
</dbReference>
<dbReference type="PANTHER" id="PTHR37535">
    <property type="entry name" value="FLUG DOMAIN PROTEIN"/>
    <property type="match status" value="1"/>
</dbReference>
<dbReference type="InterPro" id="IPR021842">
    <property type="entry name" value="DUF3435"/>
</dbReference>
<dbReference type="PROSITE" id="PS00028">
    <property type="entry name" value="ZINC_FINGER_C2H2_1"/>
    <property type="match status" value="1"/>
</dbReference>
<dbReference type="PANTHER" id="PTHR37535:SF3">
    <property type="entry name" value="FLUG DOMAIN-CONTAINING PROTEIN"/>
    <property type="match status" value="1"/>
</dbReference>
<organism evidence="3 4">
    <name type="scientific">Fusarium torulosum</name>
    <dbReference type="NCBI Taxonomy" id="33205"/>
    <lineage>
        <taxon>Eukaryota</taxon>
        <taxon>Fungi</taxon>
        <taxon>Dikarya</taxon>
        <taxon>Ascomycota</taxon>
        <taxon>Pezizomycotina</taxon>
        <taxon>Sordariomycetes</taxon>
        <taxon>Hypocreomycetidae</taxon>
        <taxon>Hypocreales</taxon>
        <taxon>Nectriaceae</taxon>
        <taxon>Fusarium</taxon>
    </lineage>
</organism>
<dbReference type="EMBL" id="ONZP01000588">
    <property type="protein sequence ID" value="SPJ87941.1"/>
    <property type="molecule type" value="Genomic_DNA"/>
</dbReference>
<feature type="region of interest" description="Disordered" evidence="1">
    <location>
        <begin position="532"/>
        <end position="552"/>
    </location>
</feature>
<feature type="compositionally biased region" description="Polar residues" evidence="1">
    <location>
        <begin position="1"/>
        <end position="11"/>
    </location>
</feature>
<dbReference type="InterPro" id="IPR013087">
    <property type="entry name" value="Znf_C2H2_type"/>
</dbReference>
<evidence type="ECO:0000313" key="4">
    <source>
        <dbReference type="Proteomes" id="UP001187734"/>
    </source>
</evidence>
<dbReference type="Proteomes" id="UP001187734">
    <property type="component" value="Unassembled WGS sequence"/>
</dbReference>
<comment type="caution">
    <text evidence="3">The sequence shown here is derived from an EMBL/GenBank/DDBJ whole genome shotgun (WGS) entry which is preliminary data.</text>
</comment>
<evidence type="ECO:0000256" key="1">
    <source>
        <dbReference type="SAM" id="MobiDB-lite"/>
    </source>
</evidence>